<dbReference type="Gene3D" id="3.30.428.10">
    <property type="entry name" value="HIT-like"/>
    <property type="match status" value="1"/>
</dbReference>
<dbReference type="InterPro" id="IPR011146">
    <property type="entry name" value="HIT-like"/>
</dbReference>
<comment type="caution">
    <text evidence="5">The sequence shown here is derived from an EMBL/GenBank/DDBJ whole genome shotgun (WGS) entry which is preliminary data.</text>
</comment>
<feature type="short sequence motif" description="Histidine triad motif" evidence="2 3">
    <location>
        <begin position="98"/>
        <end position="102"/>
    </location>
</feature>
<feature type="active site" description="Tele-AMP-histidine intermediate" evidence="1">
    <location>
        <position position="100"/>
    </location>
</feature>
<dbReference type="PANTHER" id="PTHR23089">
    <property type="entry name" value="HISTIDINE TRIAD HIT PROTEIN"/>
    <property type="match status" value="1"/>
</dbReference>
<proteinExistence type="predicted"/>
<dbReference type="Pfam" id="PF01230">
    <property type="entry name" value="HIT"/>
    <property type="match status" value="1"/>
</dbReference>
<protein>
    <submittedName>
        <fullName evidence="5">Histidine triad nucleotide-binding protein</fullName>
    </submittedName>
</protein>
<dbReference type="GO" id="GO:0003824">
    <property type="term" value="F:catalytic activity"/>
    <property type="evidence" value="ECO:0007669"/>
    <property type="project" value="InterPro"/>
</dbReference>
<dbReference type="Proteomes" id="UP000264071">
    <property type="component" value="Unassembled WGS sequence"/>
</dbReference>
<evidence type="ECO:0000256" key="2">
    <source>
        <dbReference type="PIRSR" id="PIRSR601310-3"/>
    </source>
</evidence>
<sequence length="114" mass="12046">MSDANCIFCRIVAGEIPATVVARNEHALAFRDLHPQAPSHLLVIPVRHVDSLASADNTAELGAVLSLAAEVARAEGLAEAGYRVVTNIGGDGGQTVQHLHFHVLGGRQMHWPPG</sequence>
<dbReference type="InterPro" id="IPR001310">
    <property type="entry name" value="Histidine_triad_HIT"/>
</dbReference>
<evidence type="ECO:0000313" key="6">
    <source>
        <dbReference type="Proteomes" id="UP000264071"/>
    </source>
</evidence>
<feature type="domain" description="HIT" evidence="4">
    <location>
        <begin position="7"/>
        <end position="114"/>
    </location>
</feature>
<dbReference type="InterPro" id="IPR036265">
    <property type="entry name" value="HIT-like_sf"/>
</dbReference>
<evidence type="ECO:0000256" key="1">
    <source>
        <dbReference type="PIRSR" id="PIRSR601310-1"/>
    </source>
</evidence>
<name>A0A3D4VA21_9BACT</name>
<evidence type="ECO:0000256" key="3">
    <source>
        <dbReference type="PROSITE-ProRule" id="PRU00464"/>
    </source>
</evidence>
<dbReference type="PROSITE" id="PS00892">
    <property type="entry name" value="HIT_1"/>
    <property type="match status" value="1"/>
</dbReference>
<evidence type="ECO:0000259" key="4">
    <source>
        <dbReference type="PROSITE" id="PS51084"/>
    </source>
</evidence>
<dbReference type="CDD" id="cd01276">
    <property type="entry name" value="PKCI_related"/>
    <property type="match status" value="1"/>
</dbReference>
<dbReference type="PROSITE" id="PS51084">
    <property type="entry name" value="HIT_2"/>
    <property type="match status" value="1"/>
</dbReference>
<organism evidence="5 6">
    <name type="scientific">Gemmatimonas aurantiaca</name>
    <dbReference type="NCBI Taxonomy" id="173480"/>
    <lineage>
        <taxon>Bacteria</taxon>
        <taxon>Pseudomonadati</taxon>
        <taxon>Gemmatimonadota</taxon>
        <taxon>Gemmatimonadia</taxon>
        <taxon>Gemmatimonadales</taxon>
        <taxon>Gemmatimonadaceae</taxon>
        <taxon>Gemmatimonas</taxon>
    </lineage>
</organism>
<dbReference type="AlphaFoldDB" id="A0A3D4VA21"/>
<dbReference type="SUPFAM" id="SSF54197">
    <property type="entry name" value="HIT-like"/>
    <property type="match status" value="1"/>
</dbReference>
<dbReference type="InterPro" id="IPR019808">
    <property type="entry name" value="Histidine_triad_CS"/>
</dbReference>
<accession>A0A3D4VA21</accession>
<evidence type="ECO:0000313" key="5">
    <source>
        <dbReference type="EMBL" id="HCT57177.1"/>
    </source>
</evidence>
<dbReference type="OMA" id="LAFMDVM"/>
<reference evidence="5 6" key="1">
    <citation type="journal article" date="2018" name="Nat. Biotechnol.">
        <title>A standardized bacterial taxonomy based on genome phylogeny substantially revises the tree of life.</title>
        <authorList>
            <person name="Parks D.H."/>
            <person name="Chuvochina M."/>
            <person name="Waite D.W."/>
            <person name="Rinke C."/>
            <person name="Skarshewski A."/>
            <person name="Chaumeil P.A."/>
            <person name="Hugenholtz P."/>
        </authorList>
    </citation>
    <scope>NUCLEOTIDE SEQUENCE [LARGE SCALE GENOMIC DNA]</scope>
    <source>
        <strain evidence="5">UBA8844</strain>
    </source>
</reference>
<dbReference type="PRINTS" id="PR00332">
    <property type="entry name" value="HISTRIAD"/>
</dbReference>
<dbReference type="EMBL" id="DPIY01000007">
    <property type="protein sequence ID" value="HCT57177.1"/>
    <property type="molecule type" value="Genomic_DNA"/>
</dbReference>
<gene>
    <name evidence="5" type="ORF">DGD08_08185</name>
</gene>